<evidence type="ECO:0000313" key="3">
    <source>
        <dbReference type="Proteomes" id="UP001443914"/>
    </source>
</evidence>
<evidence type="ECO:0000313" key="2">
    <source>
        <dbReference type="EMBL" id="KAK9743085.1"/>
    </source>
</evidence>
<sequence length="106" mass="11256">MYPIYDDYARQGHVEPTGPFPSYFTWPDGGYSEPNVHGGFDLQPDYFSRPPGTGSGAPAGETFQGGGWYQGQQPYFQGGDAGASGSGAAATPEGSDVYVDLDDFDE</sequence>
<accession>A0AAW1M6C6</accession>
<dbReference type="AlphaFoldDB" id="A0AAW1M6C6"/>
<reference evidence="2" key="1">
    <citation type="submission" date="2024-03" db="EMBL/GenBank/DDBJ databases">
        <title>WGS assembly of Saponaria officinalis var. Norfolk2.</title>
        <authorList>
            <person name="Jenkins J."/>
            <person name="Shu S."/>
            <person name="Grimwood J."/>
            <person name="Barry K."/>
            <person name="Goodstein D."/>
            <person name="Schmutz J."/>
            <person name="Leebens-Mack J."/>
            <person name="Osbourn A."/>
        </authorList>
    </citation>
    <scope>NUCLEOTIDE SEQUENCE [LARGE SCALE GENOMIC DNA]</scope>
    <source>
        <strain evidence="2">JIC</strain>
    </source>
</reference>
<proteinExistence type="predicted"/>
<keyword evidence="3" id="KW-1185">Reference proteome</keyword>
<name>A0AAW1M6C6_SAPOF</name>
<organism evidence="2 3">
    <name type="scientific">Saponaria officinalis</name>
    <name type="common">Common soapwort</name>
    <name type="synonym">Lychnis saponaria</name>
    <dbReference type="NCBI Taxonomy" id="3572"/>
    <lineage>
        <taxon>Eukaryota</taxon>
        <taxon>Viridiplantae</taxon>
        <taxon>Streptophyta</taxon>
        <taxon>Embryophyta</taxon>
        <taxon>Tracheophyta</taxon>
        <taxon>Spermatophyta</taxon>
        <taxon>Magnoliopsida</taxon>
        <taxon>eudicotyledons</taxon>
        <taxon>Gunneridae</taxon>
        <taxon>Pentapetalae</taxon>
        <taxon>Caryophyllales</taxon>
        <taxon>Caryophyllaceae</taxon>
        <taxon>Caryophylleae</taxon>
        <taxon>Saponaria</taxon>
    </lineage>
</organism>
<feature type="region of interest" description="Disordered" evidence="1">
    <location>
        <begin position="46"/>
        <end position="106"/>
    </location>
</feature>
<evidence type="ECO:0000256" key="1">
    <source>
        <dbReference type="SAM" id="MobiDB-lite"/>
    </source>
</evidence>
<protein>
    <submittedName>
        <fullName evidence="2">Uncharacterized protein</fullName>
    </submittedName>
</protein>
<dbReference type="EMBL" id="JBDFQZ010000003">
    <property type="protein sequence ID" value="KAK9743085.1"/>
    <property type="molecule type" value="Genomic_DNA"/>
</dbReference>
<gene>
    <name evidence="2" type="ORF">RND81_03G216100</name>
</gene>
<feature type="compositionally biased region" description="Gly residues" evidence="1">
    <location>
        <begin position="53"/>
        <end position="69"/>
    </location>
</feature>
<dbReference type="Proteomes" id="UP001443914">
    <property type="component" value="Unassembled WGS sequence"/>
</dbReference>
<comment type="caution">
    <text evidence="2">The sequence shown here is derived from an EMBL/GenBank/DDBJ whole genome shotgun (WGS) entry which is preliminary data.</text>
</comment>